<sequence>MCQLDNVSIRKLDNSWIENITLSLYQISNFPIILTIYIII</sequence>
<protein>
    <submittedName>
        <fullName evidence="2">Uncharacterized protein</fullName>
    </submittedName>
</protein>
<dbReference type="AlphaFoldDB" id="A0A1M7AVZ5"/>
<evidence type="ECO:0000256" key="1">
    <source>
        <dbReference type="SAM" id="Phobius"/>
    </source>
</evidence>
<accession>A0A1M7AVZ5</accession>
<gene>
    <name evidence="2" type="ORF">SAMN05444366_0827</name>
</gene>
<dbReference type="Proteomes" id="UP000184121">
    <property type="component" value="Unassembled WGS sequence"/>
</dbReference>
<keyword evidence="3" id="KW-1185">Reference proteome</keyword>
<keyword evidence="1" id="KW-0472">Membrane</keyword>
<dbReference type="STRING" id="29534.SAMN05444366_0827"/>
<dbReference type="EMBL" id="FRBY01000001">
    <property type="protein sequence ID" value="SHL46902.1"/>
    <property type="molecule type" value="Genomic_DNA"/>
</dbReference>
<proteinExistence type="predicted"/>
<feature type="transmembrane region" description="Helical" evidence="1">
    <location>
        <begin position="20"/>
        <end position="39"/>
    </location>
</feature>
<evidence type="ECO:0000313" key="3">
    <source>
        <dbReference type="Proteomes" id="UP000184121"/>
    </source>
</evidence>
<reference evidence="3" key="1">
    <citation type="submission" date="2016-11" db="EMBL/GenBank/DDBJ databases">
        <authorList>
            <person name="Varghese N."/>
            <person name="Submissions S."/>
        </authorList>
    </citation>
    <scope>NUCLEOTIDE SEQUENCE [LARGE SCALE GENOMIC DNA]</scope>
    <source>
        <strain evidence="3">DSM 1811</strain>
    </source>
</reference>
<name>A0A1M7AVZ5_9FLAO</name>
<organism evidence="2 3">
    <name type="scientific">Flavobacterium saccharophilum</name>
    <dbReference type="NCBI Taxonomy" id="29534"/>
    <lineage>
        <taxon>Bacteria</taxon>
        <taxon>Pseudomonadati</taxon>
        <taxon>Bacteroidota</taxon>
        <taxon>Flavobacteriia</taxon>
        <taxon>Flavobacteriales</taxon>
        <taxon>Flavobacteriaceae</taxon>
        <taxon>Flavobacterium</taxon>
    </lineage>
</organism>
<keyword evidence="1" id="KW-0812">Transmembrane</keyword>
<keyword evidence="1" id="KW-1133">Transmembrane helix</keyword>
<evidence type="ECO:0000313" key="2">
    <source>
        <dbReference type="EMBL" id="SHL46902.1"/>
    </source>
</evidence>